<comment type="cofactor">
    <cofactor evidence="1">
        <name>Mg(2+)</name>
        <dbReference type="ChEBI" id="CHEBI:18420"/>
    </cofactor>
</comment>
<dbReference type="PROSITE" id="PS50887">
    <property type="entry name" value="GGDEF"/>
    <property type="match status" value="1"/>
</dbReference>
<evidence type="ECO:0000313" key="8">
    <source>
        <dbReference type="Proteomes" id="UP000327424"/>
    </source>
</evidence>
<dbReference type="PANTHER" id="PTHR45138:SF9">
    <property type="entry name" value="DIGUANYLATE CYCLASE DGCM-RELATED"/>
    <property type="match status" value="1"/>
</dbReference>
<proteinExistence type="predicted"/>
<protein>
    <recommendedName>
        <fullName evidence="2">diguanylate cyclase</fullName>
        <ecNumber evidence="2">2.7.7.65</ecNumber>
    </recommendedName>
</protein>
<feature type="transmembrane region" description="Helical" evidence="4">
    <location>
        <begin position="327"/>
        <end position="347"/>
    </location>
</feature>
<feature type="domain" description="GGDEF" evidence="6">
    <location>
        <begin position="401"/>
        <end position="545"/>
    </location>
</feature>
<keyword evidence="4" id="KW-0472">Membrane</keyword>
<dbReference type="SUPFAM" id="SSF55073">
    <property type="entry name" value="Nucleotide cyclase"/>
    <property type="match status" value="1"/>
</dbReference>
<dbReference type="NCBIfam" id="TIGR00254">
    <property type="entry name" value="GGDEF"/>
    <property type="match status" value="1"/>
</dbReference>
<dbReference type="InterPro" id="IPR050469">
    <property type="entry name" value="Diguanylate_Cyclase"/>
</dbReference>
<dbReference type="InterPro" id="IPR029787">
    <property type="entry name" value="Nucleotide_cyclase"/>
</dbReference>
<dbReference type="InterPro" id="IPR015168">
    <property type="entry name" value="SsuA/THI5"/>
</dbReference>
<dbReference type="PANTHER" id="PTHR45138">
    <property type="entry name" value="REGULATORY COMPONENTS OF SENSORY TRANSDUCTION SYSTEM"/>
    <property type="match status" value="1"/>
</dbReference>
<dbReference type="EMBL" id="CP044399">
    <property type="protein sequence ID" value="QFI37914.1"/>
    <property type="molecule type" value="Genomic_DNA"/>
</dbReference>
<keyword evidence="8" id="KW-1185">Reference proteome</keyword>
<accession>A0A5J6WKE8</accession>
<comment type="catalytic activity">
    <reaction evidence="3">
        <text>2 GTP = 3',3'-c-di-GMP + 2 diphosphate</text>
        <dbReference type="Rhea" id="RHEA:24898"/>
        <dbReference type="ChEBI" id="CHEBI:33019"/>
        <dbReference type="ChEBI" id="CHEBI:37565"/>
        <dbReference type="ChEBI" id="CHEBI:58805"/>
        <dbReference type="EC" id="2.7.7.65"/>
    </reaction>
</comment>
<dbReference type="RefSeq" id="WP_019441126.1">
    <property type="nucleotide sequence ID" value="NZ_ALOE01000013.1"/>
</dbReference>
<feature type="chain" id="PRO_5023871662" description="diguanylate cyclase" evidence="5">
    <location>
        <begin position="24"/>
        <end position="554"/>
    </location>
</feature>
<evidence type="ECO:0000256" key="4">
    <source>
        <dbReference type="SAM" id="Phobius"/>
    </source>
</evidence>
<dbReference type="Pfam" id="PF00990">
    <property type="entry name" value="GGDEF"/>
    <property type="match status" value="1"/>
</dbReference>
<dbReference type="OrthoDB" id="9180959at2"/>
<dbReference type="Pfam" id="PF09084">
    <property type="entry name" value="NMT1"/>
    <property type="match status" value="1"/>
</dbReference>
<name>A0A5J6WKE8_MORMI</name>
<dbReference type="AlphaFoldDB" id="A0A5J6WKE8"/>
<dbReference type="CDD" id="cd01949">
    <property type="entry name" value="GGDEF"/>
    <property type="match status" value="1"/>
</dbReference>
<evidence type="ECO:0000256" key="2">
    <source>
        <dbReference type="ARBA" id="ARBA00012528"/>
    </source>
</evidence>
<keyword evidence="4" id="KW-0812">Transmembrane</keyword>
<dbReference type="SMART" id="SM00267">
    <property type="entry name" value="GGDEF"/>
    <property type="match status" value="1"/>
</dbReference>
<dbReference type="SUPFAM" id="SSF53850">
    <property type="entry name" value="Periplasmic binding protein-like II"/>
    <property type="match status" value="1"/>
</dbReference>
<dbReference type="Gene3D" id="3.40.190.10">
    <property type="entry name" value="Periplasmic binding protein-like II"/>
    <property type="match status" value="2"/>
</dbReference>
<sequence length="554" mass="63186">MSLSLFRQFAIFITILSSYPVHALDTVNFDLRWNHQFQFAGYYAAIEKGYYQDEDIKVNIRAGSAQKDNIDEVISGRTDFSISNSELIQARLQGKPVVAISALFQYSPEVLLSLKSSNIHNPSALKNKIIATNSGQLESHLLAMLDMQDSPLAEQLTIIKKSDFELEPLITGKVDMITSYLTNQPYTLSKMGIDYNIMDPQAYGINFYSDFLFTSEQLISTNYRLVERFQRASIRGWQYALANPDEIINLILAKYPTTKSVDALRYEAKMMSTIMRNDLVELGHINPSRINAMAKSIIEFSEQNYDLAAMDGFLTSTEDKSIQQFQWRLRFLLLFFIIAACIIGLYFRLHHKLRLEIKEQRLLTRQLKAAVNTDPLSGIYNRRKFAKCYKHETERSLRYGGKFSIVMIDIDNFKQTNDTYGHEFGDEVIKKVASILADGVRDIDTCARYGGEEFILLLPNTDEYASGVLAERLRKKIQQCTFIAQNNDIVTITCSFGVAQFQGNLDSTSRFVVQQSQHEGTIACADKALYFAKKNSRNRVCYWSHITEVLADTA</sequence>
<dbReference type="Proteomes" id="UP000327424">
    <property type="component" value="Chromosome"/>
</dbReference>
<dbReference type="InterPro" id="IPR043128">
    <property type="entry name" value="Rev_trsase/Diguanyl_cyclase"/>
</dbReference>
<evidence type="ECO:0000259" key="6">
    <source>
        <dbReference type="PROSITE" id="PS50887"/>
    </source>
</evidence>
<feature type="signal peptide" evidence="5">
    <location>
        <begin position="1"/>
        <end position="23"/>
    </location>
</feature>
<keyword evidence="4" id="KW-1133">Transmembrane helix</keyword>
<keyword evidence="5" id="KW-0732">Signal</keyword>
<dbReference type="GO" id="GO:0052621">
    <property type="term" value="F:diguanylate cyclase activity"/>
    <property type="evidence" value="ECO:0007669"/>
    <property type="project" value="UniProtKB-EC"/>
</dbReference>
<evidence type="ECO:0000256" key="1">
    <source>
        <dbReference type="ARBA" id="ARBA00001946"/>
    </source>
</evidence>
<evidence type="ECO:0000313" key="7">
    <source>
        <dbReference type="EMBL" id="QFI37914.1"/>
    </source>
</evidence>
<reference evidence="7 8" key="1">
    <citation type="submission" date="2019-09" db="EMBL/GenBank/DDBJ databases">
        <title>Hybrid Assembly of the complete Genome of the Deep-Sea Bacterium Moritella marina from long Nanopore and Illumina reads.</title>
        <authorList>
            <person name="Magin S."/>
            <person name="Georgoulis A."/>
            <person name="Papadimitriou K."/>
            <person name="Iliakis G."/>
            <person name="Vorgias C.E."/>
        </authorList>
    </citation>
    <scope>NUCLEOTIDE SEQUENCE [LARGE SCALE GENOMIC DNA]</scope>
    <source>
        <strain evidence="7 8">MP-1</strain>
    </source>
</reference>
<evidence type="ECO:0000256" key="3">
    <source>
        <dbReference type="ARBA" id="ARBA00034247"/>
    </source>
</evidence>
<dbReference type="KEGG" id="mmaa:FR932_08630"/>
<organism evidence="7 8">
    <name type="scientific">Moritella marina ATCC 15381</name>
    <dbReference type="NCBI Taxonomy" id="1202962"/>
    <lineage>
        <taxon>Bacteria</taxon>
        <taxon>Pseudomonadati</taxon>
        <taxon>Pseudomonadota</taxon>
        <taxon>Gammaproteobacteria</taxon>
        <taxon>Alteromonadales</taxon>
        <taxon>Moritellaceae</taxon>
        <taxon>Moritella</taxon>
    </lineage>
</organism>
<evidence type="ECO:0000256" key="5">
    <source>
        <dbReference type="SAM" id="SignalP"/>
    </source>
</evidence>
<dbReference type="FunFam" id="3.30.70.270:FF:000001">
    <property type="entry name" value="Diguanylate cyclase domain protein"/>
    <property type="match status" value="1"/>
</dbReference>
<gene>
    <name evidence="7" type="ORF">FR932_08630</name>
</gene>
<dbReference type="Gene3D" id="3.30.70.270">
    <property type="match status" value="1"/>
</dbReference>
<dbReference type="EC" id="2.7.7.65" evidence="2"/>
<dbReference type="InterPro" id="IPR000160">
    <property type="entry name" value="GGDEF_dom"/>
</dbReference>